<evidence type="ECO:0000256" key="4">
    <source>
        <dbReference type="ARBA" id="ARBA00022553"/>
    </source>
</evidence>
<keyword evidence="4" id="KW-0597">Phosphoprotein</keyword>
<evidence type="ECO:0000256" key="8">
    <source>
        <dbReference type="ARBA" id="ARBA00047450"/>
    </source>
</evidence>
<comment type="catalytic activity">
    <reaction evidence="15">
        <text>N-docosanoyl-ethanolamine + H2O = docosanoate + ethanolamine</text>
        <dbReference type="Rhea" id="RHEA:63128"/>
        <dbReference type="ChEBI" id="CHEBI:15377"/>
        <dbReference type="ChEBI" id="CHEBI:23858"/>
        <dbReference type="ChEBI" id="CHEBI:57603"/>
        <dbReference type="ChEBI" id="CHEBI:146186"/>
    </reaction>
    <physiologicalReaction direction="left-to-right" evidence="15">
        <dbReference type="Rhea" id="RHEA:63129"/>
    </physiologicalReaction>
</comment>
<dbReference type="OMA" id="GMQPWKY"/>
<comment type="catalytic activity">
    <reaction evidence="1">
        <text>(9Z)-octadecenamide + H2O = (9Z)-octadecenoate + NH4(+)</text>
        <dbReference type="Rhea" id="RHEA:26506"/>
        <dbReference type="ChEBI" id="CHEBI:15377"/>
        <dbReference type="ChEBI" id="CHEBI:28938"/>
        <dbReference type="ChEBI" id="CHEBI:30823"/>
        <dbReference type="ChEBI" id="CHEBI:116314"/>
        <dbReference type="EC" id="3.5.1.99"/>
    </reaction>
    <physiologicalReaction direction="left-to-right" evidence="1">
        <dbReference type="Rhea" id="RHEA:26507"/>
    </physiologicalReaction>
</comment>
<comment type="catalytic activity">
    <reaction evidence="8">
        <text>(9Z)-octadecenoate + glycine = N-(9Z-octadecenoyl)glycine + H2O</text>
        <dbReference type="Rhea" id="RHEA:51316"/>
        <dbReference type="ChEBI" id="CHEBI:15377"/>
        <dbReference type="ChEBI" id="CHEBI:30823"/>
        <dbReference type="ChEBI" id="CHEBI:57305"/>
        <dbReference type="ChEBI" id="CHEBI:133992"/>
    </reaction>
    <physiologicalReaction direction="right-to-left" evidence="8">
        <dbReference type="Rhea" id="RHEA:51318"/>
    </physiologicalReaction>
</comment>
<evidence type="ECO:0000256" key="6">
    <source>
        <dbReference type="ARBA" id="ARBA00022963"/>
    </source>
</evidence>
<accession>R7T4W8</accession>
<proteinExistence type="inferred from homology"/>
<dbReference type="EMBL" id="KB312025">
    <property type="protein sequence ID" value="ELT88038.1"/>
    <property type="molecule type" value="Genomic_DNA"/>
</dbReference>
<organism evidence="19">
    <name type="scientific">Capitella teleta</name>
    <name type="common">Polychaete worm</name>
    <dbReference type="NCBI Taxonomy" id="283909"/>
    <lineage>
        <taxon>Eukaryota</taxon>
        <taxon>Metazoa</taxon>
        <taxon>Spiralia</taxon>
        <taxon>Lophotrochozoa</taxon>
        <taxon>Annelida</taxon>
        <taxon>Polychaeta</taxon>
        <taxon>Sedentaria</taxon>
        <taxon>Scolecida</taxon>
        <taxon>Capitellidae</taxon>
        <taxon>Capitella</taxon>
    </lineage>
</organism>
<evidence type="ECO:0000256" key="11">
    <source>
        <dbReference type="ARBA" id="ARBA00050294"/>
    </source>
</evidence>
<comment type="catalytic activity">
    <reaction evidence="11">
        <text>N-(5Z,8Z,11Z,14Z-eicosatetraenoyl)-L-serine + H2O = (5Z,8Z,11Z,14Z)-eicosatetraenoate + L-serine</text>
        <dbReference type="Rhea" id="RHEA:64116"/>
        <dbReference type="ChEBI" id="CHEBI:15377"/>
        <dbReference type="ChEBI" id="CHEBI:32395"/>
        <dbReference type="ChEBI" id="CHEBI:33384"/>
        <dbReference type="ChEBI" id="CHEBI:149697"/>
    </reaction>
    <physiologicalReaction direction="left-to-right" evidence="11">
        <dbReference type="Rhea" id="RHEA:64117"/>
    </physiologicalReaction>
</comment>
<comment type="catalytic activity">
    <reaction evidence="14">
        <text>N-octadecanoyl ethanolamine + H2O = octadecanoate + ethanolamine</text>
        <dbReference type="Rhea" id="RHEA:63124"/>
        <dbReference type="ChEBI" id="CHEBI:15377"/>
        <dbReference type="ChEBI" id="CHEBI:25629"/>
        <dbReference type="ChEBI" id="CHEBI:57603"/>
        <dbReference type="ChEBI" id="CHEBI:85299"/>
    </reaction>
    <physiologicalReaction direction="left-to-right" evidence="14">
        <dbReference type="Rhea" id="RHEA:63125"/>
    </physiologicalReaction>
</comment>
<dbReference type="PANTHER" id="PTHR45847">
    <property type="entry name" value="FATTY ACID AMIDE HYDROLASE"/>
    <property type="match status" value="1"/>
</dbReference>
<evidence type="ECO:0000256" key="10">
    <source>
        <dbReference type="ARBA" id="ARBA00048606"/>
    </source>
</evidence>
<dbReference type="GO" id="GO:0009062">
    <property type="term" value="P:fatty acid catabolic process"/>
    <property type="evidence" value="ECO:0007669"/>
    <property type="project" value="TreeGrafter"/>
</dbReference>
<keyword evidence="6" id="KW-0442">Lipid degradation</keyword>
<evidence type="ECO:0000259" key="18">
    <source>
        <dbReference type="Pfam" id="PF01425"/>
    </source>
</evidence>
<evidence type="ECO:0000256" key="17">
    <source>
        <dbReference type="ARBA" id="ARBA00077216"/>
    </source>
</evidence>
<dbReference type="InterPro" id="IPR036928">
    <property type="entry name" value="AS_sf"/>
</dbReference>
<dbReference type="STRING" id="283909.R7T4W8"/>
<dbReference type="HOGENOM" id="CLU_009600_9_3_1"/>
<dbReference type="Pfam" id="PF01425">
    <property type="entry name" value="Amidase"/>
    <property type="match status" value="1"/>
</dbReference>
<dbReference type="GO" id="GO:0004040">
    <property type="term" value="F:amidase activity"/>
    <property type="evidence" value="ECO:0007669"/>
    <property type="project" value="TreeGrafter"/>
</dbReference>
<protein>
    <recommendedName>
        <fullName evidence="3">fatty acid amide hydrolase</fullName>
        <ecNumber evidence="3">3.5.1.99</ecNumber>
    </recommendedName>
    <alternativeName>
        <fullName evidence="17">Anandamide amidohydrolase 1</fullName>
    </alternativeName>
</protein>
<name>R7T4W8_CAPTE</name>
<evidence type="ECO:0000256" key="1">
    <source>
        <dbReference type="ARBA" id="ARBA00000208"/>
    </source>
</evidence>
<comment type="catalytic activity">
    <reaction evidence="12">
        <text>N-(15Z-tetracosenoyl)-ethanolamine + H2O = (15Z)-tetracosenoate + ethanolamine</text>
        <dbReference type="Rhea" id="RHEA:63144"/>
        <dbReference type="ChEBI" id="CHEBI:15377"/>
        <dbReference type="ChEBI" id="CHEBI:32392"/>
        <dbReference type="ChEBI" id="CHEBI:57603"/>
        <dbReference type="ChEBI" id="CHEBI:146187"/>
    </reaction>
    <physiologicalReaction direction="left-to-right" evidence="12">
        <dbReference type="Rhea" id="RHEA:63145"/>
    </physiologicalReaction>
</comment>
<sequence length="619" mass="68498">MSLSVAVESAYTWSVGQFNWAVNHIDAKTAAVSLAIIFGGNFLLKLIRKLIKSRTLSKKRKQKRDACRQALRSLRARLTTDLIFGVVHVFELWPFVYLMNSEWCLINIPLIRFWCQFLGHFMQNKISSERREFILSQSMSQLLAQLKEGNVSPTEALHVYQLKALDVHDVTNCLIEPITEAEDQAKFLAANYATLKDKPLYGLPISVKDNYGIKVLKDQGAIPFVKTNVPQTMISWETTNPIFGATVNPFDHERGVGGSSGGEAALIASGGSILGFGSDIGGSIRIPCNMTGIYGFKPTANRVSGKGNCPIQNGQNAVLSCYGPMAKDVDSLVMALKALYVPVMTSLDPTVPLIPFRDEVYEEKKSLRIAYYFEDTYFHATFAQKTAVLQAKAALEKAGHQLVPWHFKDLGRRGSNMWIRAVMGDHGKELLDLLKNDATDTAMSFTCRLMAQPTIIKRFMYLVTTAFMPVMSVPFEAIINMTGGVSCWFDLIKDMKAFHSEVVDDLKSRNVDAILCPGYACPACPLGTAAYASGSGSYTQLYNVLNFPAGSVPVNTVSEKDEAAMQKYPATDLWHYKIKKAMEGSAGLPVNVQIAAVTNQDEVCLRVMRELEQALRAEE</sequence>
<evidence type="ECO:0000256" key="7">
    <source>
        <dbReference type="ARBA" id="ARBA00023098"/>
    </source>
</evidence>
<evidence type="ECO:0000313" key="19">
    <source>
        <dbReference type="EMBL" id="ELT88038.1"/>
    </source>
</evidence>
<evidence type="ECO:0000256" key="15">
    <source>
        <dbReference type="ARBA" id="ARBA00052458"/>
    </source>
</evidence>
<dbReference type="InterPro" id="IPR020556">
    <property type="entry name" value="Amidase_CS"/>
</dbReference>
<dbReference type="SUPFAM" id="SSF75304">
    <property type="entry name" value="Amidase signature (AS) enzymes"/>
    <property type="match status" value="1"/>
</dbReference>
<keyword evidence="7" id="KW-0443">Lipid metabolism</keyword>
<evidence type="ECO:0000256" key="9">
    <source>
        <dbReference type="ARBA" id="ARBA00048052"/>
    </source>
</evidence>
<evidence type="ECO:0000256" key="13">
    <source>
        <dbReference type="ARBA" id="ARBA00051346"/>
    </source>
</evidence>
<keyword evidence="21" id="KW-1185">Reference proteome</keyword>
<dbReference type="Gene3D" id="3.90.1300.10">
    <property type="entry name" value="Amidase signature (AS) domain"/>
    <property type="match status" value="2"/>
</dbReference>
<evidence type="ECO:0000256" key="14">
    <source>
        <dbReference type="ARBA" id="ARBA00051454"/>
    </source>
</evidence>
<evidence type="ECO:0000256" key="12">
    <source>
        <dbReference type="ARBA" id="ARBA00050992"/>
    </source>
</evidence>
<dbReference type="AlphaFoldDB" id="R7T4W8"/>
<dbReference type="InterPro" id="IPR023631">
    <property type="entry name" value="Amidase_dom"/>
</dbReference>
<reference evidence="19 21" key="2">
    <citation type="journal article" date="2013" name="Nature">
        <title>Insights into bilaterian evolution from three spiralian genomes.</title>
        <authorList>
            <person name="Simakov O."/>
            <person name="Marletaz F."/>
            <person name="Cho S.J."/>
            <person name="Edsinger-Gonzales E."/>
            <person name="Havlak P."/>
            <person name="Hellsten U."/>
            <person name="Kuo D.H."/>
            <person name="Larsson T."/>
            <person name="Lv J."/>
            <person name="Arendt D."/>
            <person name="Savage R."/>
            <person name="Osoegawa K."/>
            <person name="de Jong P."/>
            <person name="Grimwood J."/>
            <person name="Chapman J.A."/>
            <person name="Shapiro H."/>
            <person name="Aerts A."/>
            <person name="Otillar R.P."/>
            <person name="Terry A.Y."/>
            <person name="Boore J.L."/>
            <person name="Grigoriev I.V."/>
            <person name="Lindberg D.R."/>
            <person name="Seaver E.C."/>
            <person name="Weisblat D.A."/>
            <person name="Putnam N.H."/>
            <person name="Rokhsar D.S."/>
        </authorList>
    </citation>
    <scope>NUCLEOTIDE SEQUENCE</scope>
    <source>
        <strain evidence="19 21">I ESC-2004</strain>
    </source>
</reference>
<evidence type="ECO:0000313" key="20">
    <source>
        <dbReference type="EnsemblMetazoa" id="CapteP225540"/>
    </source>
</evidence>
<comment type="catalytic activity">
    <reaction evidence="9">
        <text>N-(9Z-octadecenoyl) ethanolamine + H2O = ethanolamine + (9Z)-octadecenoate</text>
        <dbReference type="Rhea" id="RHEA:45060"/>
        <dbReference type="ChEBI" id="CHEBI:15377"/>
        <dbReference type="ChEBI" id="CHEBI:30823"/>
        <dbReference type="ChEBI" id="CHEBI:57603"/>
        <dbReference type="ChEBI" id="CHEBI:71466"/>
    </reaction>
    <physiologicalReaction direction="left-to-right" evidence="9">
        <dbReference type="Rhea" id="RHEA:45061"/>
    </physiologicalReaction>
</comment>
<comment type="catalytic activity">
    <reaction evidence="13">
        <text>N-(9Z-hexadecenoyl) ethanolamine + H2O = (9Z)-hexadecenoate + ethanolamine</text>
        <dbReference type="Rhea" id="RHEA:35563"/>
        <dbReference type="ChEBI" id="CHEBI:15377"/>
        <dbReference type="ChEBI" id="CHEBI:32372"/>
        <dbReference type="ChEBI" id="CHEBI:57603"/>
        <dbReference type="ChEBI" id="CHEBI:71465"/>
    </reaction>
    <physiologicalReaction direction="left-to-right" evidence="13">
        <dbReference type="Rhea" id="RHEA:35564"/>
    </physiologicalReaction>
</comment>
<evidence type="ECO:0000256" key="16">
    <source>
        <dbReference type="ARBA" id="ARBA00052709"/>
    </source>
</evidence>
<dbReference type="Proteomes" id="UP000014760">
    <property type="component" value="Unassembled WGS sequence"/>
</dbReference>
<keyword evidence="5" id="KW-0378">Hydrolase</keyword>
<dbReference type="EMBL" id="AMQN01003528">
    <property type="status" value="NOT_ANNOTATED_CDS"/>
    <property type="molecule type" value="Genomic_DNA"/>
</dbReference>
<evidence type="ECO:0000256" key="3">
    <source>
        <dbReference type="ARBA" id="ARBA00012112"/>
    </source>
</evidence>
<dbReference type="GO" id="GO:0017064">
    <property type="term" value="F:fatty acid amide hydrolase activity"/>
    <property type="evidence" value="ECO:0007669"/>
    <property type="project" value="UniProtKB-EC"/>
</dbReference>
<dbReference type="EnsemblMetazoa" id="CapteT225540">
    <property type="protein sequence ID" value="CapteP225540"/>
    <property type="gene ID" value="CapteG225540"/>
</dbReference>
<dbReference type="PROSITE" id="PS00571">
    <property type="entry name" value="AMIDASES"/>
    <property type="match status" value="1"/>
</dbReference>
<evidence type="ECO:0000256" key="2">
    <source>
        <dbReference type="ARBA" id="ARBA00009199"/>
    </source>
</evidence>
<dbReference type="OrthoDB" id="6428749at2759"/>
<dbReference type="PANTHER" id="PTHR45847:SF6">
    <property type="entry name" value="FATTY ACID AMIDE HYDROLASE"/>
    <property type="match status" value="1"/>
</dbReference>
<reference evidence="21" key="1">
    <citation type="submission" date="2012-12" db="EMBL/GenBank/DDBJ databases">
        <authorList>
            <person name="Hellsten U."/>
            <person name="Grimwood J."/>
            <person name="Chapman J.A."/>
            <person name="Shapiro H."/>
            <person name="Aerts A."/>
            <person name="Otillar R.P."/>
            <person name="Terry A.Y."/>
            <person name="Boore J.L."/>
            <person name="Simakov O."/>
            <person name="Marletaz F."/>
            <person name="Cho S.-J."/>
            <person name="Edsinger-Gonzales E."/>
            <person name="Havlak P."/>
            <person name="Kuo D.-H."/>
            <person name="Larsson T."/>
            <person name="Lv J."/>
            <person name="Arendt D."/>
            <person name="Savage R."/>
            <person name="Osoegawa K."/>
            <person name="de Jong P."/>
            <person name="Lindberg D.R."/>
            <person name="Seaver E.C."/>
            <person name="Weisblat D.A."/>
            <person name="Putnam N.H."/>
            <person name="Grigoriev I.V."/>
            <person name="Rokhsar D.S."/>
        </authorList>
    </citation>
    <scope>NUCLEOTIDE SEQUENCE</scope>
    <source>
        <strain evidence="21">I ESC-2004</strain>
    </source>
</reference>
<gene>
    <name evidence="19" type="ORF">CAPTEDRAFT_225540</name>
</gene>
<comment type="similarity">
    <text evidence="2">Belongs to the amidase family.</text>
</comment>
<reference evidence="20" key="3">
    <citation type="submission" date="2015-06" db="UniProtKB">
        <authorList>
            <consortium name="EnsemblMetazoa"/>
        </authorList>
    </citation>
    <scope>IDENTIFICATION</scope>
</reference>
<dbReference type="FunFam" id="3.90.1300.10:FF:000001">
    <property type="entry name" value="Fatty-acid amide hydrolase 1"/>
    <property type="match status" value="1"/>
</dbReference>
<dbReference type="InterPro" id="IPR052096">
    <property type="entry name" value="Endocannabinoid_amidase"/>
</dbReference>
<feature type="domain" description="Amidase" evidence="18">
    <location>
        <begin position="213"/>
        <end position="605"/>
    </location>
</feature>
<comment type="catalytic activity">
    <reaction evidence="10">
        <text>N-(5Z,8Z,11Z,14Z-eicosatetraenoyl)-ethanolamine + H2O = ethanolamine + (5Z,8Z,11Z,14Z)-eicosatetraenoate</text>
        <dbReference type="Rhea" id="RHEA:26136"/>
        <dbReference type="ChEBI" id="CHEBI:2700"/>
        <dbReference type="ChEBI" id="CHEBI:15377"/>
        <dbReference type="ChEBI" id="CHEBI:32395"/>
        <dbReference type="ChEBI" id="CHEBI:57603"/>
        <dbReference type="EC" id="3.5.1.99"/>
    </reaction>
    <physiologicalReaction direction="left-to-right" evidence="10">
        <dbReference type="Rhea" id="RHEA:26137"/>
    </physiologicalReaction>
</comment>
<evidence type="ECO:0000313" key="21">
    <source>
        <dbReference type="Proteomes" id="UP000014760"/>
    </source>
</evidence>
<dbReference type="EC" id="3.5.1.99" evidence="3"/>
<comment type="catalytic activity">
    <reaction evidence="16">
        <text>N-(5Z,8Z,11Z,14Z)-eicosatetraenoyl-glycine + H2O = (5Z,8Z,11Z,14Z)-eicosatetraenoate + glycine</text>
        <dbReference type="Rhea" id="RHEA:64108"/>
        <dbReference type="ChEBI" id="CHEBI:15377"/>
        <dbReference type="ChEBI" id="CHEBI:32395"/>
        <dbReference type="ChEBI" id="CHEBI:57305"/>
        <dbReference type="ChEBI" id="CHEBI:59002"/>
    </reaction>
    <physiologicalReaction direction="left-to-right" evidence="16">
        <dbReference type="Rhea" id="RHEA:64109"/>
    </physiologicalReaction>
</comment>
<evidence type="ECO:0000256" key="5">
    <source>
        <dbReference type="ARBA" id="ARBA00022801"/>
    </source>
</evidence>